<accession>A0A5N5SQH0</accession>
<evidence type="ECO:0000313" key="3">
    <source>
        <dbReference type="EMBL" id="KAB7496326.1"/>
    </source>
</evidence>
<dbReference type="Pfam" id="PF00135">
    <property type="entry name" value="COesterase"/>
    <property type="match status" value="1"/>
</dbReference>
<evidence type="ECO:0000256" key="1">
    <source>
        <dbReference type="ARBA" id="ARBA00023180"/>
    </source>
</evidence>
<comment type="caution">
    <text evidence="3">The sequence shown here is derived from an EMBL/GenBank/DDBJ whole genome shotgun (WGS) entry which is preliminary data.</text>
</comment>
<protein>
    <recommendedName>
        <fullName evidence="2">Carboxylesterase type B domain-containing protein</fullName>
    </recommendedName>
</protein>
<reference evidence="3 4" key="1">
    <citation type="journal article" date="2019" name="PLoS Biol.">
        <title>Sex chromosomes control vertical transmission of feminizing Wolbachia symbionts in an isopod.</title>
        <authorList>
            <person name="Becking T."/>
            <person name="Chebbi M.A."/>
            <person name="Giraud I."/>
            <person name="Moumen B."/>
            <person name="Laverre T."/>
            <person name="Caubet Y."/>
            <person name="Peccoud J."/>
            <person name="Gilbert C."/>
            <person name="Cordaux R."/>
        </authorList>
    </citation>
    <scope>NUCLEOTIDE SEQUENCE [LARGE SCALE GENOMIC DNA]</scope>
    <source>
        <strain evidence="3">ANa2</strain>
        <tissue evidence="3">Whole body excluding digestive tract and cuticle</tissue>
    </source>
</reference>
<dbReference type="Gene3D" id="3.40.50.1820">
    <property type="entry name" value="alpha/beta hydrolase"/>
    <property type="match status" value="1"/>
</dbReference>
<feature type="domain" description="Carboxylesterase type B" evidence="2">
    <location>
        <begin position="3"/>
        <end position="84"/>
    </location>
</feature>
<dbReference type="EMBL" id="SEYY01021491">
    <property type="protein sequence ID" value="KAB7496326.1"/>
    <property type="molecule type" value="Genomic_DNA"/>
</dbReference>
<dbReference type="AlphaFoldDB" id="A0A5N5SQH0"/>
<dbReference type="OrthoDB" id="408631at2759"/>
<gene>
    <name evidence="3" type="ORF">Anas_11325</name>
</gene>
<evidence type="ECO:0000313" key="4">
    <source>
        <dbReference type="Proteomes" id="UP000326759"/>
    </source>
</evidence>
<keyword evidence="1" id="KW-0325">Glycoprotein</keyword>
<dbReference type="Proteomes" id="UP000326759">
    <property type="component" value="Unassembled WGS sequence"/>
</dbReference>
<name>A0A5N5SQH0_9CRUS</name>
<dbReference type="InterPro" id="IPR029058">
    <property type="entry name" value="AB_hydrolase_fold"/>
</dbReference>
<proteinExistence type="predicted"/>
<feature type="non-terminal residue" evidence="3">
    <location>
        <position position="1"/>
    </location>
</feature>
<organism evidence="3 4">
    <name type="scientific">Armadillidium nasatum</name>
    <dbReference type="NCBI Taxonomy" id="96803"/>
    <lineage>
        <taxon>Eukaryota</taxon>
        <taxon>Metazoa</taxon>
        <taxon>Ecdysozoa</taxon>
        <taxon>Arthropoda</taxon>
        <taxon>Crustacea</taxon>
        <taxon>Multicrustacea</taxon>
        <taxon>Malacostraca</taxon>
        <taxon>Eumalacostraca</taxon>
        <taxon>Peracarida</taxon>
        <taxon>Isopoda</taxon>
        <taxon>Oniscidea</taxon>
        <taxon>Crinocheta</taxon>
        <taxon>Armadillidiidae</taxon>
        <taxon>Armadillidium</taxon>
    </lineage>
</organism>
<sequence>IGHFDDFPYFFGDKGSITEKSDIKVQNLIVSTLTNFAKYGNPNLSSLPCNCSWEEATKKNFRYLSIKEFPEMKDYEFPEANNFWSRLKTMQNE</sequence>
<evidence type="ECO:0000259" key="2">
    <source>
        <dbReference type="Pfam" id="PF00135"/>
    </source>
</evidence>
<dbReference type="SUPFAM" id="SSF53474">
    <property type="entry name" value="alpha/beta-Hydrolases"/>
    <property type="match status" value="1"/>
</dbReference>
<keyword evidence="4" id="KW-1185">Reference proteome</keyword>
<feature type="non-terminal residue" evidence="3">
    <location>
        <position position="93"/>
    </location>
</feature>
<dbReference type="InterPro" id="IPR002018">
    <property type="entry name" value="CarbesteraseB"/>
</dbReference>